<evidence type="ECO:0000313" key="2">
    <source>
        <dbReference type="Proteomes" id="UP001221757"/>
    </source>
</evidence>
<dbReference type="AlphaFoldDB" id="A0AAD7FVI0"/>
<proteinExistence type="predicted"/>
<dbReference type="SUPFAM" id="SSF52540">
    <property type="entry name" value="P-loop containing nucleoside triphosphate hydrolases"/>
    <property type="match status" value="1"/>
</dbReference>
<accession>A0AAD7FVI0</accession>
<organism evidence="1 2">
    <name type="scientific">Mycena rosella</name>
    <name type="common">Pink bonnet</name>
    <name type="synonym">Agaricus rosellus</name>
    <dbReference type="NCBI Taxonomy" id="1033263"/>
    <lineage>
        <taxon>Eukaryota</taxon>
        <taxon>Fungi</taxon>
        <taxon>Dikarya</taxon>
        <taxon>Basidiomycota</taxon>
        <taxon>Agaricomycotina</taxon>
        <taxon>Agaricomycetes</taxon>
        <taxon>Agaricomycetidae</taxon>
        <taxon>Agaricales</taxon>
        <taxon>Marasmiineae</taxon>
        <taxon>Mycenaceae</taxon>
        <taxon>Mycena</taxon>
    </lineage>
</organism>
<comment type="caution">
    <text evidence="1">The sequence shown here is derived from an EMBL/GenBank/DDBJ whole genome shotgun (WGS) entry which is preliminary data.</text>
</comment>
<reference evidence="1" key="1">
    <citation type="submission" date="2023-03" db="EMBL/GenBank/DDBJ databases">
        <title>Massive genome expansion in bonnet fungi (Mycena s.s.) driven by repeated elements and novel gene families across ecological guilds.</title>
        <authorList>
            <consortium name="Lawrence Berkeley National Laboratory"/>
            <person name="Harder C.B."/>
            <person name="Miyauchi S."/>
            <person name="Viragh M."/>
            <person name="Kuo A."/>
            <person name="Thoen E."/>
            <person name="Andreopoulos B."/>
            <person name="Lu D."/>
            <person name="Skrede I."/>
            <person name="Drula E."/>
            <person name="Henrissat B."/>
            <person name="Morin E."/>
            <person name="Kohler A."/>
            <person name="Barry K."/>
            <person name="LaButti K."/>
            <person name="Morin E."/>
            <person name="Salamov A."/>
            <person name="Lipzen A."/>
            <person name="Mereny Z."/>
            <person name="Hegedus B."/>
            <person name="Baldrian P."/>
            <person name="Stursova M."/>
            <person name="Weitz H."/>
            <person name="Taylor A."/>
            <person name="Grigoriev I.V."/>
            <person name="Nagy L.G."/>
            <person name="Martin F."/>
            <person name="Kauserud H."/>
        </authorList>
    </citation>
    <scope>NUCLEOTIDE SEQUENCE</scope>
    <source>
        <strain evidence="1">CBHHK067</strain>
    </source>
</reference>
<evidence type="ECO:0000313" key="1">
    <source>
        <dbReference type="EMBL" id="KAJ7640172.1"/>
    </source>
</evidence>
<dbReference type="EMBL" id="JARKIE010000434">
    <property type="protein sequence ID" value="KAJ7640172.1"/>
    <property type="molecule type" value="Genomic_DNA"/>
</dbReference>
<dbReference type="Gene3D" id="3.40.50.300">
    <property type="entry name" value="P-loop containing nucleotide triphosphate hydrolases"/>
    <property type="match status" value="1"/>
</dbReference>
<name>A0AAD7FVI0_MYCRO</name>
<keyword evidence="2" id="KW-1185">Reference proteome</keyword>
<dbReference type="Proteomes" id="UP001221757">
    <property type="component" value="Unassembled WGS sequence"/>
</dbReference>
<protein>
    <submittedName>
        <fullName evidence="1">Uncharacterized protein</fullName>
    </submittedName>
</protein>
<dbReference type="InterPro" id="IPR027417">
    <property type="entry name" value="P-loop_NTPase"/>
</dbReference>
<sequence length="373" mass="40696">MSVVSLYTTALSLSQANAVLDTHINILPFSPDLIRINCGAQKLSPAHPSTGPIVPSEQIDSDDIAAALEARAAQILAPLAAGKLVVVKNGAKAWPPYANTVPTPYLDPSSNGIHIVIVHSHWDAAETPVDAKARAVSPDLLLSWPAQFVVDATSKSVVEVQDALRALIGQHVSHRRLTGLSGDMMFKPYLHRQKLRAVVAFGGLSECGKSSMGGVVDTQFGQQGRREKFGYLFDNVTKQLGINVYTLPDTVQAHVLVQQIEEYSKAHFWIAVLSLESLHRFESIAETKRILGPLLQIVYIDVSEAERIARQVIRVGETLAEAKIQELRDKDVVKRERGAERVRDIADFVLDNSGSFEEASAVLKRCIDAKLSA</sequence>
<gene>
    <name evidence="1" type="ORF">B0H17DRAFT_1216700</name>
</gene>